<reference evidence="1 2" key="1">
    <citation type="submission" date="2018-02" db="EMBL/GenBank/DDBJ databases">
        <title>Comparative genomes isolates from brazilian mangrove.</title>
        <authorList>
            <person name="Araujo J.E."/>
            <person name="Taketani R.G."/>
            <person name="Silva M.C.P."/>
            <person name="Loureco M.V."/>
            <person name="Andreote F.D."/>
        </authorList>
    </citation>
    <scope>NUCLEOTIDE SEQUENCE [LARGE SCALE GENOMIC DNA]</scope>
    <source>
        <strain evidence="1 2">NAP PRIS-MGV</strain>
    </source>
</reference>
<evidence type="ECO:0000313" key="2">
    <source>
        <dbReference type="Proteomes" id="UP000239388"/>
    </source>
</evidence>
<comment type="caution">
    <text evidence="1">The sequence shown here is derived from an EMBL/GenBank/DDBJ whole genome shotgun (WGS) entry which is preliminary data.</text>
</comment>
<evidence type="ECO:0000313" key="1">
    <source>
        <dbReference type="EMBL" id="PQO28981.1"/>
    </source>
</evidence>
<organism evidence="1 2">
    <name type="scientific">Blastopirellula marina</name>
    <dbReference type="NCBI Taxonomy" id="124"/>
    <lineage>
        <taxon>Bacteria</taxon>
        <taxon>Pseudomonadati</taxon>
        <taxon>Planctomycetota</taxon>
        <taxon>Planctomycetia</taxon>
        <taxon>Pirellulales</taxon>
        <taxon>Pirellulaceae</taxon>
        <taxon>Blastopirellula</taxon>
    </lineage>
</organism>
<dbReference type="AlphaFoldDB" id="A0A2S8FA09"/>
<gene>
    <name evidence="1" type="ORF">C5Y98_22480</name>
</gene>
<accession>A0A2S8FA09</accession>
<protein>
    <submittedName>
        <fullName evidence="1">Uncharacterized protein</fullName>
    </submittedName>
</protein>
<proteinExistence type="predicted"/>
<dbReference type="OrthoDB" id="286511at2"/>
<name>A0A2S8FA09_9BACT</name>
<dbReference type="Proteomes" id="UP000239388">
    <property type="component" value="Unassembled WGS sequence"/>
</dbReference>
<dbReference type="RefSeq" id="WP_105357659.1">
    <property type="nucleotide sequence ID" value="NZ_PUIB01000023.1"/>
</dbReference>
<sequence length="140" mass="15418">MCHPLVVASRTPLPIFQYTRGEADASAGQIYVSHFEATESPDSRVIFPLRFLYAVSTGHTGDACGFSGEYSDAASARGELADFLERSLEFSSDLQMYVAPEQYGDSGVAPLKMDDVAPGDIRTWMTVFLEGDFYQIVRDD</sequence>
<dbReference type="EMBL" id="PUIB01000023">
    <property type="protein sequence ID" value="PQO28981.1"/>
    <property type="molecule type" value="Genomic_DNA"/>
</dbReference>